<keyword evidence="1" id="KW-0808">Transferase</keyword>
<comment type="caution">
    <text evidence="1">The sequence shown here is derived from an EMBL/GenBank/DDBJ whole genome shotgun (WGS) entry which is preliminary data.</text>
</comment>
<accession>A0A699V716</accession>
<keyword evidence="1" id="KW-0548">Nucleotidyltransferase</keyword>
<gene>
    <name evidence="1" type="ORF">Tci_901862</name>
</gene>
<feature type="non-terminal residue" evidence="1">
    <location>
        <position position="106"/>
    </location>
</feature>
<dbReference type="EMBL" id="BKCJ011398954">
    <property type="protein sequence ID" value="GFD29893.1"/>
    <property type="molecule type" value="Genomic_DNA"/>
</dbReference>
<proteinExistence type="predicted"/>
<organism evidence="1">
    <name type="scientific">Tanacetum cinerariifolium</name>
    <name type="common">Dalmatian daisy</name>
    <name type="synonym">Chrysanthemum cinerariifolium</name>
    <dbReference type="NCBI Taxonomy" id="118510"/>
    <lineage>
        <taxon>Eukaryota</taxon>
        <taxon>Viridiplantae</taxon>
        <taxon>Streptophyta</taxon>
        <taxon>Embryophyta</taxon>
        <taxon>Tracheophyta</taxon>
        <taxon>Spermatophyta</taxon>
        <taxon>Magnoliopsida</taxon>
        <taxon>eudicotyledons</taxon>
        <taxon>Gunneridae</taxon>
        <taxon>Pentapetalae</taxon>
        <taxon>asterids</taxon>
        <taxon>campanulids</taxon>
        <taxon>Asterales</taxon>
        <taxon>Asteraceae</taxon>
        <taxon>Asteroideae</taxon>
        <taxon>Anthemideae</taxon>
        <taxon>Anthemidinae</taxon>
        <taxon>Tanacetum</taxon>
    </lineage>
</organism>
<reference evidence="1" key="1">
    <citation type="journal article" date="2019" name="Sci. Rep.">
        <title>Draft genome of Tanacetum cinerariifolium, the natural source of mosquito coil.</title>
        <authorList>
            <person name="Yamashiro T."/>
            <person name="Shiraishi A."/>
            <person name="Satake H."/>
            <person name="Nakayama K."/>
        </authorList>
    </citation>
    <scope>NUCLEOTIDE SEQUENCE</scope>
</reference>
<dbReference type="GO" id="GO:0003964">
    <property type="term" value="F:RNA-directed DNA polymerase activity"/>
    <property type="evidence" value="ECO:0007669"/>
    <property type="project" value="UniProtKB-KW"/>
</dbReference>
<dbReference type="AlphaFoldDB" id="A0A699V716"/>
<sequence>MVQPWQRVAKQRITQTFSPKSVISFPPLSEEGGMKGPMIIEAEMRGNYVHFMYVDGDSALEILYEHCFNRFRSEVRSQMVPTTTPLIGFSREIIWPLGQISLLIKI</sequence>
<protein>
    <submittedName>
        <fullName evidence="1">Reverse transcriptase domain-containing protein</fullName>
    </submittedName>
</protein>
<name>A0A699V716_TANCI</name>
<keyword evidence="1" id="KW-0695">RNA-directed DNA polymerase</keyword>
<evidence type="ECO:0000313" key="1">
    <source>
        <dbReference type="EMBL" id="GFD29893.1"/>
    </source>
</evidence>